<dbReference type="InterPro" id="IPR011009">
    <property type="entry name" value="Kinase-like_dom_sf"/>
</dbReference>
<dbReference type="Pfam" id="PF00069">
    <property type="entry name" value="Pkinase"/>
    <property type="match status" value="1"/>
</dbReference>
<feature type="binding site" evidence="4">
    <location>
        <position position="67"/>
    </location>
    <ligand>
        <name>ATP</name>
        <dbReference type="ChEBI" id="CHEBI:30616"/>
    </ligand>
</feature>
<accession>A0A023FBK9</accession>
<evidence type="ECO:0000313" key="8">
    <source>
        <dbReference type="EMBL" id="JAC18308.1"/>
    </source>
</evidence>
<keyword evidence="8" id="KW-0418">Kinase</keyword>
<evidence type="ECO:0000256" key="6">
    <source>
        <dbReference type="SAM" id="MobiDB-lite"/>
    </source>
</evidence>
<organism evidence="8">
    <name type="scientific">Triatoma infestans</name>
    <name type="common">Assassin bug</name>
    <dbReference type="NCBI Taxonomy" id="30076"/>
    <lineage>
        <taxon>Eukaryota</taxon>
        <taxon>Metazoa</taxon>
        <taxon>Ecdysozoa</taxon>
        <taxon>Arthropoda</taxon>
        <taxon>Hexapoda</taxon>
        <taxon>Insecta</taxon>
        <taxon>Pterygota</taxon>
        <taxon>Neoptera</taxon>
        <taxon>Paraneoptera</taxon>
        <taxon>Hemiptera</taxon>
        <taxon>Heteroptera</taxon>
        <taxon>Panheteroptera</taxon>
        <taxon>Cimicomorpha</taxon>
        <taxon>Reduviidae</taxon>
        <taxon>Triatominae</taxon>
        <taxon>Triatoma</taxon>
    </lineage>
</organism>
<dbReference type="InterPro" id="IPR050235">
    <property type="entry name" value="CK1_Ser-Thr_kinase"/>
</dbReference>
<dbReference type="AlphaFoldDB" id="A0A023FBK9"/>
<keyword evidence="8" id="KW-0808">Transferase</keyword>
<keyword evidence="2 4" id="KW-0547">Nucleotide-binding</keyword>
<dbReference type="PROSITE" id="PS50011">
    <property type="entry name" value="PROTEIN_KINASE_DOM"/>
    <property type="match status" value="1"/>
</dbReference>
<dbReference type="EC" id="2.7.11.1" evidence="1"/>
<comment type="similarity">
    <text evidence="5">Belongs to the protein kinase superfamily.</text>
</comment>
<protein>
    <recommendedName>
        <fullName evidence="1">non-specific serine/threonine protein kinase</fullName>
        <ecNumber evidence="1">2.7.11.1</ecNumber>
    </recommendedName>
</protein>
<evidence type="ECO:0000259" key="7">
    <source>
        <dbReference type="PROSITE" id="PS50011"/>
    </source>
</evidence>
<reference evidence="8" key="1">
    <citation type="journal article" date="2014" name="PLoS Negl. Trop. Dis.">
        <title>An updated insight into the Sialotranscriptome of Triatoma infestans: developmental stage and geographic variations.</title>
        <authorList>
            <person name="Schwarz A."/>
            <person name="Medrano-Mercado N."/>
            <person name="Schaub G.A."/>
            <person name="Struchiner C.J."/>
            <person name="Bargues M.D."/>
            <person name="Levy M.Z."/>
            <person name="Ribeiro J.M."/>
        </authorList>
    </citation>
    <scope>NUCLEOTIDE SEQUENCE</scope>
    <source>
        <strain evidence="8">Chile</strain>
        <tissue evidence="8">Salivary glands</tissue>
    </source>
</reference>
<evidence type="ECO:0000256" key="5">
    <source>
        <dbReference type="RuleBase" id="RU000304"/>
    </source>
</evidence>
<evidence type="ECO:0000256" key="3">
    <source>
        <dbReference type="ARBA" id="ARBA00022840"/>
    </source>
</evidence>
<dbReference type="EMBL" id="GBBI01000404">
    <property type="protein sequence ID" value="JAC18308.1"/>
    <property type="molecule type" value="mRNA"/>
</dbReference>
<dbReference type="SUPFAM" id="SSF56112">
    <property type="entry name" value="Protein kinase-like (PK-like)"/>
    <property type="match status" value="1"/>
</dbReference>
<dbReference type="GO" id="GO:0004674">
    <property type="term" value="F:protein serine/threonine kinase activity"/>
    <property type="evidence" value="ECO:0007669"/>
    <property type="project" value="UniProtKB-KW"/>
</dbReference>
<dbReference type="PANTHER" id="PTHR11909">
    <property type="entry name" value="CASEIN KINASE-RELATED"/>
    <property type="match status" value="1"/>
</dbReference>
<sequence>KPKKPTKRQKKANVYSFPDRLPEGEVLRDSSKKEWVLGPTIGKGGFGEIYSASENGKSDATHPYAIKIEPHENGPLFMEKNVYIKIANRADVASWKQSKKIKVLGIPTYYGSGTHNFDNKKYRFMIMERYGSDLWSLFLNNQRKFPPATVYKCAIQIINALNYIHDKDYIHGDIKGSNLLLGLKSGTENYVFLVDFGLACKYTTKEFKRDPKQAHNGTIEYTSCDWHQGVPTRRGDFEILGYNLLQWLCSTLPWENDLKNKEKVYEKKKEFLANTKDYMDEHFPDVPKVMYEYFEYVSKMKYDECPNYKYCKELFTKELERLKVPISGNLEFSIKNKKHKLMNILKNESDEEIPLKIRKTPVKKSSDKISSRKNKKIDGEAAAAVKISSRKHKKIDGVAAAVMSPERIPGTPVFETPKNNISMQSDDDIFFTPEEYNKSSGGLKNSSAKKETPKGTRKVKKPAETKLSWKDAPTVKAGLRSNKAGVYVKKTVP</sequence>
<evidence type="ECO:0000256" key="1">
    <source>
        <dbReference type="ARBA" id="ARBA00012513"/>
    </source>
</evidence>
<keyword evidence="5" id="KW-0723">Serine/threonine-protein kinase</keyword>
<feature type="non-terminal residue" evidence="8">
    <location>
        <position position="1"/>
    </location>
</feature>
<name>A0A023FBK9_TRIIF</name>
<dbReference type="GO" id="GO:0005524">
    <property type="term" value="F:ATP binding"/>
    <property type="evidence" value="ECO:0007669"/>
    <property type="project" value="UniProtKB-UniRule"/>
</dbReference>
<feature type="region of interest" description="Disordered" evidence="6">
    <location>
        <begin position="434"/>
        <end position="466"/>
    </location>
</feature>
<dbReference type="InterPro" id="IPR000719">
    <property type="entry name" value="Prot_kinase_dom"/>
</dbReference>
<keyword evidence="3 4" id="KW-0067">ATP-binding</keyword>
<dbReference type="InterPro" id="IPR008271">
    <property type="entry name" value="Ser/Thr_kinase_AS"/>
</dbReference>
<proteinExistence type="evidence at transcript level"/>
<dbReference type="PROSITE" id="PS00108">
    <property type="entry name" value="PROTEIN_KINASE_ST"/>
    <property type="match status" value="1"/>
</dbReference>
<dbReference type="Gene3D" id="1.10.510.10">
    <property type="entry name" value="Transferase(Phosphotransferase) domain 1"/>
    <property type="match status" value="1"/>
</dbReference>
<dbReference type="SMART" id="SM00220">
    <property type="entry name" value="S_TKc"/>
    <property type="match status" value="1"/>
</dbReference>
<dbReference type="InterPro" id="IPR017441">
    <property type="entry name" value="Protein_kinase_ATP_BS"/>
</dbReference>
<evidence type="ECO:0000256" key="4">
    <source>
        <dbReference type="PROSITE-ProRule" id="PRU10141"/>
    </source>
</evidence>
<dbReference type="PROSITE" id="PS00107">
    <property type="entry name" value="PROTEIN_KINASE_ATP"/>
    <property type="match status" value="1"/>
</dbReference>
<evidence type="ECO:0000256" key="2">
    <source>
        <dbReference type="ARBA" id="ARBA00022741"/>
    </source>
</evidence>
<feature type="domain" description="Protein kinase" evidence="7">
    <location>
        <begin position="35"/>
        <end position="322"/>
    </location>
</feature>